<dbReference type="OrthoDB" id="10638206at2759"/>
<evidence type="ECO:0000256" key="1">
    <source>
        <dbReference type="ARBA" id="ARBA00004141"/>
    </source>
</evidence>
<dbReference type="Pfam" id="PF00335">
    <property type="entry name" value="Tetraspanin"/>
    <property type="match status" value="1"/>
</dbReference>
<dbReference type="EMBL" id="LJIJ01000012">
    <property type="protein sequence ID" value="ODN06015.1"/>
    <property type="molecule type" value="Genomic_DNA"/>
</dbReference>
<dbReference type="CDD" id="cd03127">
    <property type="entry name" value="tetraspanin_LEL"/>
    <property type="match status" value="1"/>
</dbReference>
<dbReference type="GO" id="GO:0016020">
    <property type="term" value="C:membrane"/>
    <property type="evidence" value="ECO:0007669"/>
    <property type="project" value="UniProtKB-SubCell"/>
</dbReference>
<dbReference type="Gene3D" id="1.10.1450.10">
    <property type="entry name" value="Tetraspanin"/>
    <property type="match status" value="1"/>
</dbReference>
<evidence type="ECO:0000256" key="3">
    <source>
        <dbReference type="ARBA" id="ARBA00022989"/>
    </source>
</evidence>
<proteinExistence type="predicted"/>
<name>A0A1D2NLP4_ORCCI</name>
<organism evidence="7 8">
    <name type="scientific">Orchesella cincta</name>
    <name type="common">Springtail</name>
    <name type="synonym">Podura cincta</name>
    <dbReference type="NCBI Taxonomy" id="48709"/>
    <lineage>
        <taxon>Eukaryota</taxon>
        <taxon>Metazoa</taxon>
        <taxon>Ecdysozoa</taxon>
        <taxon>Arthropoda</taxon>
        <taxon>Hexapoda</taxon>
        <taxon>Collembola</taxon>
        <taxon>Entomobryomorpha</taxon>
        <taxon>Entomobryoidea</taxon>
        <taxon>Orchesellidae</taxon>
        <taxon>Orchesellinae</taxon>
        <taxon>Orchesella</taxon>
    </lineage>
</organism>
<accession>A0A1D2NLP4</accession>
<protein>
    <submittedName>
        <fullName evidence="7">Tetraspanin-7</fullName>
    </submittedName>
</protein>
<sequence length="458" mass="50313">MKWYAVPAIVTCSLNSMLASTVLCLSAFHLYSDKGTNAPTKPNEEWINLVSVLAIFAAIAFFGCLAGLWVSMMRRQLWLTSGVLALYSINFCTAIYFSVMFGQQLEMEEVSAEDLFQRTLKEIKESHQNEFWIPEWLDNIQKQSKFCCGVRTYRDYNELWSAAPTSLPRSCCRVPSNSLDVCPMDLTQVPFPHTPSQYFKVERGCMAEINQATERHMEECFYTSIFMAVLLGVGFLSYLLLYVKRYLSGPTKGSSSSSRPRGKAITASITYLPDLDMGSNQKQNINMTSSNQLVTPIDSVDGVNPIVSVDSFVPASKAVDPKLLAQAAPIPPKAENEVGVHGHKVVKVKPSITKINKANTVFAGIQQYIGGGSEASTGDDMTVGAGNLGRQEVFVAQDTSGSPTSFPDTAGSGSFDDIGDVVVNDPESGNPPGSGSPRRKKERKLGMSRRRRQQQQNM</sequence>
<comment type="subcellular location">
    <subcellularLocation>
        <location evidence="1">Membrane</location>
        <topology evidence="1">Multi-pass membrane protein</topology>
    </subcellularLocation>
</comment>
<dbReference type="AlphaFoldDB" id="A0A1D2NLP4"/>
<feature type="transmembrane region" description="Helical" evidence="6">
    <location>
        <begin position="77"/>
        <end position="99"/>
    </location>
</feature>
<comment type="caution">
    <text evidence="7">The sequence shown here is derived from an EMBL/GenBank/DDBJ whole genome shotgun (WGS) entry which is preliminary data.</text>
</comment>
<dbReference type="SUPFAM" id="SSF48652">
    <property type="entry name" value="Tetraspanin"/>
    <property type="match status" value="1"/>
</dbReference>
<feature type="region of interest" description="Disordered" evidence="5">
    <location>
        <begin position="398"/>
        <end position="458"/>
    </location>
</feature>
<gene>
    <name evidence="7" type="ORF">Ocin01_00682</name>
</gene>
<evidence type="ECO:0000256" key="5">
    <source>
        <dbReference type="SAM" id="MobiDB-lite"/>
    </source>
</evidence>
<feature type="transmembrane region" description="Helical" evidence="6">
    <location>
        <begin position="48"/>
        <end position="70"/>
    </location>
</feature>
<dbReference type="InterPro" id="IPR008952">
    <property type="entry name" value="Tetraspanin_EC2_sf"/>
</dbReference>
<evidence type="ECO:0000256" key="2">
    <source>
        <dbReference type="ARBA" id="ARBA00022692"/>
    </source>
</evidence>
<evidence type="ECO:0000313" key="7">
    <source>
        <dbReference type="EMBL" id="ODN06015.1"/>
    </source>
</evidence>
<evidence type="ECO:0000256" key="4">
    <source>
        <dbReference type="ARBA" id="ARBA00023136"/>
    </source>
</evidence>
<evidence type="ECO:0000313" key="8">
    <source>
        <dbReference type="Proteomes" id="UP000094527"/>
    </source>
</evidence>
<keyword evidence="2 6" id="KW-0812">Transmembrane</keyword>
<reference evidence="7 8" key="1">
    <citation type="journal article" date="2016" name="Genome Biol. Evol.">
        <title>Gene Family Evolution Reflects Adaptation to Soil Environmental Stressors in the Genome of the Collembolan Orchesella cincta.</title>
        <authorList>
            <person name="Faddeeva-Vakhrusheva A."/>
            <person name="Derks M.F."/>
            <person name="Anvar S.Y."/>
            <person name="Agamennone V."/>
            <person name="Suring W."/>
            <person name="Smit S."/>
            <person name="van Straalen N.M."/>
            <person name="Roelofs D."/>
        </authorList>
    </citation>
    <scope>NUCLEOTIDE SEQUENCE [LARGE SCALE GENOMIC DNA]</scope>
    <source>
        <tissue evidence="7">Mixed pool</tissue>
    </source>
</reference>
<feature type="compositionally biased region" description="Basic residues" evidence="5">
    <location>
        <begin position="437"/>
        <end position="458"/>
    </location>
</feature>
<dbReference type="Proteomes" id="UP000094527">
    <property type="component" value="Unassembled WGS sequence"/>
</dbReference>
<keyword evidence="4 6" id="KW-0472">Membrane</keyword>
<feature type="transmembrane region" description="Helical" evidence="6">
    <location>
        <begin position="221"/>
        <end position="243"/>
    </location>
</feature>
<dbReference type="InterPro" id="IPR018499">
    <property type="entry name" value="Tetraspanin/Peripherin"/>
</dbReference>
<keyword evidence="8" id="KW-1185">Reference proteome</keyword>
<keyword evidence="3 6" id="KW-1133">Transmembrane helix</keyword>
<feature type="compositionally biased region" description="Polar residues" evidence="5">
    <location>
        <begin position="398"/>
        <end position="407"/>
    </location>
</feature>
<evidence type="ECO:0000256" key="6">
    <source>
        <dbReference type="SAM" id="Phobius"/>
    </source>
</evidence>